<dbReference type="Pfam" id="PF03746">
    <property type="entry name" value="LamB_YcsF"/>
    <property type="match status" value="1"/>
</dbReference>
<evidence type="ECO:0000313" key="2">
    <source>
        <dbReference type="EMBL" id="GAA3986306.1"/>
    </source>
</evidence>
<dbReference type="PANTHER" id="PTHR30292:SF0">
    <property type="entry name" value="5-OXOPROLINASE SUBUNIT A"/>
    <property type="match status" value="1"/>
</dbReference>
<name>A0ABP7QQ95_9PSEU</name>
<dbReference type="EMBL" id="BAABAL010000002">
    <property type="protein sequence ID" value="GAA3986306.1"/>
    <property type="molecule type" value="Genomic_DNA"/>
</dbReference>
<dbReference type="CDD" id="cd10787">
    <property type="entry name" value="LamB_YcsF_like"/>
    <property type="match status" value="1"/>
</dbReference>
<dbReference type="SUPFAM" id="SSF88713">
    <property type="entry name" value="Glycoside hydrolase/deacetylase"/>
    <property type="match status" value="1"/>
</dbReference>
<dbReference type="InterPro" id="IPR005501">
    <property type="entry name" value="LamB/YcsF/PxpA-like"/>
</dbReference>
<dbReference type="InterPro" id="IPR011330">
    <property type="entry name" value="Glyco_hydro/deAcase_b/a-brl"/>
</dbReference>
<comment type="function">
    <text evidence="1">Catalyzes the cleavage of 5-oxoproline to form L-glutamate coupled to the hydrolysis of ATP to ADP and inorganic phosphate.</text>
</comment>
<keyword evidence="1" id="KW-0067">ATP-binding</keyword>
<keyword evidence="3" id="KW-1185">Reference proteome</keyword>
<comment type="similarity">
    <text evidence="1">Belongs to the LamB/PxpA family.</text>
</comment>
<dbReference type="Gene3D" id="3.20.20.370">
    <property type="entry name" value="Glycoside hydrolase/deacetylase"/>
    <property type="match status" value="1"/>
</dbReference>
<dbReference type="NCBIfam" id="NF003816">
    <property type="entry name" value="PRK05406.1-5"/>
    <property type="match status" value="1"/>
</dbReference>
<dbReference type="HAMAP" id="MF_00691">
    <property type="entry name" value="PxpA"/>
    <property type="match status" value="1"/>
</dbReference>
<reference evidence="3" key="1">
    <citation type="journal article" date="2019" name="Int. J. Syst. Evol. Microbiol.">
        <title>The Global Catalogue of Microorganisms (GCM) 10K type strain sequencing project: providing services to taxonomists for standard genome sequencing and annotation.</title>
        <authorList>
            <consortium name="The Broad Institute Genomics Platform"/>
            <consortium name="The Broad Institute Genome Sequencing Center for Infectious Disease"/>
            <person name="Wu L."/>
            <person name="Ma J."/>
        </authorList>
    </citation>
    <scope>NUCLEOTIDE SEQUENCE [LARGE SCALE GENOMIC DNA]</scope>
    <source>
        <strain evidence="3">JCM 17342</strain>
    </source>
</reference>
<protein>
    <recommendedName>
        <fullName evidence="1">5-oxoprolinase subunit A</fullName>
        <shortName evidence="1">5-OPase subunit A</shortName>
        <ecNumber evidence="1">3.5.2.9</ecNumber>
    </recommendedName>
    <alternativeName>
        <fullName evidence="1">5-oxoprolinase (ATP-hydrolyzing) subunit A</fullName>
    </alternativeName>
</protein>
<proteinExistence type="inferred from homology"/>
<dbReference type="EC" id="3.5.2.9" evidence="1"/>
<dbReference type="PANTHER" id="PTHR30292">
    <property type="entry name" value="UNCHARACTERIZED PROTEIN YBGL-RELATED"/>
    <property type="match status" value="1"/>
</dbReference>
<keyword evidence="1" id="KW-0547">Nucleotide-binding</keyword>
<gene>
    <name evidence="1" type="primary">pxpA</name>
    <name evidence="2" type="ORF">GCM10022247_00840</name>
</gene>
<sequence length="253" mass="26388">MIIDLNSDLGEGFGPWPMGDDEALLGIVSSANVACGFHAGDPSTMREVCALAVAGGVAIGAHVGYRDLAGFGRRAMDVEPGELADEVLYQLGALDTFARAAGDRVRYVKPHGALYNTAVRDEKQAGAIVAAIRSYDPVLPVMCLPGSRLLELAEKAGIPAVAEAFADRAYTPEGTLVSRREPGAVLHDVDEIVRRCVRMAAGEEIPAIDGSPLKIEARSICVHGDTPGAVEIATRVRAGLDAAGVSVVPFGVD</sequence>
<keyword evidence="1" id="KW-0378">Hydrolase</keyword>
<evidence type="ECO:0000256" key="1">
    <source>
        <dbReference type="HAMAP-Rule" id="MF_00691"/>
    </source>
</evidence>
<organism evidence="2 3">
    <name type="scientific">Allokutzneria multivorans</name>
    <dbReference type="NCBI Taxonomy" id="1142134"/>
    <lineage>
        <taxon>Bacteria</taxon>
        <taxon>Bacillati</taxon>
        <taxon>Actinomycetota</taxon>
        <taxon>Actinomycetes</taxon>
        <taxon>Pseudonocardiales</taxon>
        <taxon>Pseudonocardiaceae</taxon>
        <taxon>Allokutzneria</taxon>
    </lineage>
</organism>
<evidence type="ECO:0000313" key="3">
    <source>
        <dbReference type="Proteomes" id="UP001501747"/>
    </source>
</evidence>
<dbReference type="Proteomes" id="UP001501747">
    <property type="component" value="Unassembled WGS sequence"/>
</dbReference>
<dbReference type="NCBIfam" id="NF003814">
    <property type="entry name" value="PRK05406.1-3"/>
    <property type="match status" value="1"/>
</dbReference>
<comment type="catalytic activity">
    <reaction evidence="1">
        <text>5-oxo-L-proline + ATP + 2 H2O = L-glutamate + ADP + phosphate + H(+)</text>
        <dbReference type="Rhea" id="RHEA:10348"/>
        <dbReference type="ChEBI" id="CHEBI:15377"/>
        <dbReference type="ChEBI" id="CHEBI:15378"/>
        <dbReference type="ChEBI" id="CHEBI:29985"/>
        <dbReference type="ChEBI" id="CHEBI:30616"/>
        <dbReference type="ChEBI" id="CHEBI:43474"/>
        <dbReference type="ChEBI" id="CHEBI:58402"/>
        <dbReference type="ChEBI" id="CHEBI:456216"/>
        <dbReference type="EC" id="3.5.2.9"/>
    </reaction>
</comment>
<comment type="caution">
    <text evidence="2">The sequence shown here is derived from an EMBL/GenBank/DDBJ whole genome shotgun (WGS) entry which is preliminary data.</text>
</comment>
<comment type="subunit">
    <text evidence="1">Forms a complex composed of PxpA, PxpB and PxpC.</text>
</comment>
<accession>A0ABP7QQ95</accession>